<evidence type="ECO:0000313" key="3">
    <source>
        <dbReference type="Proteomes" id="UP000034683"/>
    </source>
</evidence>
<dbReference type="AlphaFoldDB" id="A0A0G0D1R9"/>
<organism evidence="2 3">
    <name type="scientific">Candidatus Nomurabacteria bacterium GW2011_GWA2_35_80</name>
    <dbReference type="NCBI Taxonomy" id="1618733"/>
    <lineage>
        <taxon>Bacteria</taxon>
        <taxon>Candidatus Nomuraibacteriota</taxon>
    </lineage>
</organism>
<dbReference type="InterPro" id="IPR013783">
    <property type="entry name" value="Ig-like_fold"/>
</dbReference>
<name>A0A0G0D1R9_9BACT</name>
<dbReference type="InterPro" id="IPR017853">
    <property type="entry name" value="GH"/>
</dbReference>
<reference evidence="2 3" key="1">
    <citation type="journal article" date="2015" name="Nature">
        <title>rRNA introns, odd ribosomes, and small enigmatic genomes across a large radiation of phyla.</title>
        <authorList>
            <person name="Brown C.T."/>
            <person name="Hug L.A."/>
            <person name="Thomas B.C."/>
            <person name="Sharon I."/>
            <person name="Castelle C.J."/>
            <person name="Singh A."/>
            <person name="Wilkins M.J."/>
            <person name="Williams K.H."/>
            <person name="Banfield J.F."/>
        </authorList>
    </citation>
    <scope>NUCLEOTIDE SEQUENCE [LARGE SCALE GENOMIC DNA]</scope>
</reference>
<dbReference type="PATRIC" id="fig|1618733.3.peg.247"/>
<sequence>MTVETQPVMSGTLTSSAPSCTIVSGSSSCNVNFTWTTTNPQAVSTVTKPTNVNVANGNTGTNVSFAVKYNSETFYLYNNSQLLAQSTITANCVSGTVWNGSICALSQNISPTVSITSPASNVTSFSLNSTLNFSGTISDPDSSSLVVSWYIDRMGDNIESALIKESTQTPGVSSGSITMSGTKINTDTQNISLQDVGATYNLTIKVFDSVNVIETTRSFVLVGVTATCSDGIKNQNEVDTDCGGNCAACAAGGKISIYPNNPRYFQSASGTPMFLLGYYNWACVHPDGTIDHFEPYGYMTSTYANMIQKSQDYGLNYIRISLGINKINTCRAAFAYVSGKADLDQWDTVYWNGFKYYLDLAKQKGLIVHITIFDAVDFRGGSEDYRWVNSYWNVDNQKQSYYGDLDINNNGYADQAGEFYRVSDFNNNVGVGKYQRKFIDKVIQETGNYDNVFYEIGNELLGSTTEWNYAVASYIKSKTDIPITENSCDKKSGCLAKASSTDGLTKHTPDTMSEVKTSVGELSGLGYPFMQDPDGSGIMAASSNDLRAAAWYSFTGGAFGWGGFTEDFWINNVRTDVLRYYGNLIKFIEQTGAPFWDMFPNHNLVSNSGVNSVLSKTNNYYLVYVKSDSQITLNLAQASGTFTVKLYNPATGVFTDSSNVQGGSTITINKPLGATDWVLHLKSTANATNTPWNTFAEINKRVSSNLANALTAFWSAFGAFLVGVFGD</sequence>
<dbReference type="Gene3D" id="2.60.40.10">
    <property type="entry name" value="Immunoglobulins"/>
    <property type="match status" value="1"/>
</dbReference>
<proteinExistence type="predicted"/>
<accession>A0A0G0D1R9</accession>
<protein>
    <recommendedName>
        <fullName evidence="1">Putative collagen-binding domain-containing protein</fullName>
    </recommendedName>
</protein>
<dbReference type="Pfam" id="PF12904">
    <property type="entry name" value="Collagen_bind_2"/>
    <property type="match status" value="1"/>
</dbReference>
<dbReference type="Gene3D" id="3.20.20.80">
    <property type="entry name" value="Glycosidases"/>
    <property type="match status" value="1"/>
</dbReference>
<comment type="caution">
    <text evidence="2">The sequence shown here is derived from an EMBL/GenBank/DDBJ whole genome shotgun (WGS) entry which is preliminary data.</text>
</comment>
<dbReference type="InterPro" id="IPR024749">
    <property type="entry name" value="Collagen-bd_put"/>
</dbReference>
<evidence type="ECO:0000259" key="1">
    <source>
        <dbReference type="Pfam" id="PF12904"/>
    </source>
</evidence>
<evidence type="ECO:0000313" key="2">
    <source>
        <dbReference type="EMBL" id="KKP88184.1"/>
    </source>
</evidence>
<feature type="domain" description="Putative collagen-binding" evidence="1">
    <location>
        <begin position="616"/>
        <end position="681"/>
    </location>
</feature>
<dbReference type="Proteomes" id="UP000034683">
    <property type="component" value="Unassembled WGS sequence"/>
</dbReference>
<gene>
    <name evidence="2" type="ORF">UR92_C0011G0011</name>
</gene>
<dbReference type="EMBL" id="LBRA01000011">
    <property type="protein sequence ID" value="KKP88184.1"/>
    <property type="molecule type" value="Genomic_DNA"/>
</dbReference>
<dbReference type="SUPFAM" id="SSF51445">
    <property type="entry name" value="(Trans)glycosidases"/>
    <property type="match status" value="1"/>
</dbReference>